<sequence>MPRARRQGRVFIRYTLNWLADMDAAGYFQAWRANAERRGVAPDVLAEIARRHAVTPASFQVLARMAEIRDPDGKSFFLLPRGTSGGDARAAALRTYILNAGTGYGTKGAWRTDFPPTPYCAAEVTRIMRRQRVNRWSYTRDVRFVDRNGGRLVATPNGILMGLGGNWIQRQFCRRAGTTWGDIFMVNMGAVSDPAERLRRIVESGHAWYVDAAGRAVESGLDLDRVLHHEERHCRQWAAKGYAGMLADYGRELVREYAFGAINRLEEEAGLADGGYKASIPW</sequence>
<evidence type="ECO:0000313" key="2">
    <source>
        <dbReference type="Proteomes" id="UP000466632"/>
    </source>
</evidence>
<gene>
    <name evidence="1" type="ORF">MSEO_44220</name>
</gene>
<dbReference type="Proteomes" id="UP000466632">
    <property type="component" value="Chromosome"/>
</dbReference>
<accession>A0A7I7P4X4</accession>
<name>A0A7I7P4X4_9MYCO</name>
<dbReference type="AlphaFoldDB" id="A0A7I7P4X4"/>
<dbReference type="EMBL" id="AP022582">
    <property type="protein sequence ID" value="BBY03923.1"/>
    <property type="molecule type" value="Genomic_DNA"/>
</dbReference>
<evidence type="ECO:0000313" key="1">
    <source>
        <dbReference type="EMBL" id="BBY03923.1"/>
    </source>
</evidence>
<protein>
    <submittedName>
        <fullName evidence="1">Uncharacterized protein</fullName>
    </submittedName>
</protein>
<proteinExistence type="predicted"/>
<keyword evidence="2" id="KW-1185">Reference proteome</keyword>
<organism evidence="1 2">
    <name type="scientific">Mycobacterium seoulense</name>
    <dbReference type="NCBI Taxonomy" id="386911"/>
    <lineage>
        <taxon>Bacteria</taxon>
        <taxon>Bacillati</taxon>
        <taxon>Actinomycetota</taxon>
        <taxon>Actinomycetes</taxon>
        <taxon>Mycobacteriales</taxon>
        <taxon>Mycobacteriaceae</taxon>
        <taxon>Mycobacterium</taxon>
    </lineage>
</organism>
<dbReference type="KEGG" id="mseo:MSEO_44220"/>
<reference evidence="1 2" key="1">
    <citation type="journal article" date="2019" name="Emerg. Microbes Infect.">
        <title>Comprehensive subspecies identification of 175 nontuberculous mycobacteria species based on 7547 genomic profiles.</title>
        <authorList>
            <person name="Matsumoto Y."/>
            <person name="Kinjo T."/>
            <person name="Motooka D."/>
            <person name="Nabeya D."/>
            <person name="Jung N."/>
            <person name="Uechi K."/>
            <person name="Horii T."/>
            <person name="Iida T."/>
            <person name="Fujita J."/>
            <person name="Nakamura S."/>
        </authorList>
    </citation>
    <scope>NUCLEOTIDE SEQUENCE [LARGE SCALE GENOMIC DNA]</scope>
    <source>
        <strain evidence="1 2">JCM 16018</strain>
    </source>
</reference>